<dbReference type="AlphaFoldDB" id="A0A0E9LTS6"/>
<dbReference type="OrthoDB" id="9805070at2"/>
<feature type="transmembrane region" description="Helical" evidence="7">
    <location>
        <begin position="186"/>
        <end position="208"/>
    </location>
</feature>
<dbReference type="PANTHER" id="PTHR10464">
    <property type="entry name" value="UREA TRANSPORTER"/>
    <property type="match status" value="1"/>
</dbReference>
<dbReference type="Gene3D" id="2.70.70.10">
    <property type="entry name" value="Glucose Permease (Domain IIA)"/>
    <property type="match status" value="1"/>
</dbReference>
<dbReference type="EMBL" id="BAZW01000006">
    <property type="protein sequence ID" value="GAO28972.1"/>
    <property type="molecule type" value="Genomic_DNA"/>
</dbReference>
<comment type="caution">
    <text evidence="9">The sequence shown here is derived from an EMBL/GenBank/DDBJ whole genome shotgun (WGS) entry which is preliminary data.</text>
</comment>
<dbReference type="Pfam" id="PF03253">
    <property type="entry name" value="UT"/>
    <property type="match status" value="1"/>
</dbReference>
<evidence type="ECO:0000313" key="9">
    <source>
        <dbReference type="EMBL" id="GAO28972.1"/>
    </source>
</evidence>
<keyword evidence="10" id="KW-1185">Reference proteome</keyword>
<evidence type="ECO:0000256" key="7">
    <source>
        <dbReference type="SAM" id="Phobius"/>
    </source>
</evidence>
<feature type="domain" description="M23ase beta-sheet core" evidence="8">
    <location>
        <begin position="408"/>
        <end position="498"/>
    </location>
</feature>
<evidence type="ECO:0000313" key="10">
    <source>
        <dbReference type="Proteomes" id="UP000032900"/>
    </source>
</evidence>
<dbReference type="Gene3D" id="1.10.3430.10">
    <property type="entry name" value="Ammonium transporter AmtB like domains"/>
    <property type="match status" value="1"/>
</dbReference>
<feature type="transmembrane region" description="Helical" evidence="7">
    <location>
        <begin position="292"/>
        <end position="313"/>
    </location>
</feature>
<dbReference type="Pfam" id="PF01551">
    <property type="entry name" value="Peptidase_M23"/>
    <property type="match status" value="1"/>
</dbReference>
<keyword evidence="3" id="KW-1003">Cell membrane</keyword>
<dbReference type="GO" id="GO:0015204">
    <property type="term" value="F:urea transmembrane transporter activity"/>
    <property type="evidence" value="ECO:0007669"/>
    <property type="project" value="InterPro"/>
</dbReference>
<feature type="transmembrane region" description="Helical" evidence="7">
    <location>
        <begin position="124"/>
        <end position="141"/>
    </location>
</feature>
<evidence type="ECO:0000256" key="5">
    <source>
        <dbReference type="ARBA" id="ARBA00022989"/>
    </source>
</evidence>
<protein>
    <recommendedName>
        <fullName evidence="8">M23ase beta-sheet core domain-containing protein</fullName>
    </recommendedName>
</protein>
<organism evidence="9 10">
    <name type="scientific">Geofilum rubicundum JCM 15548</name>
    <dbReference type="NCBI Taxonomy" id="1236989"/>
    <lineage>
        <taxon>Bacteria</taxon>
        <taxon>Pseudomonadati</taxon>
        <taxon>Bacteroidota</taxon>
        <taxon>Bacteroidia</taxon>
        <taxon>Marinilabiliales</taxon>
        <taxon>Marinilabiliaceae</taxon>
        <taxon>Geofilum</taxon>
    </lineage>
</organism>
<feature type="transmembrane region" description="Helical" evidence="7">
    <location>
        <begin position="215"/>
        <end position="234"/>
    </location>
</feature>
<dbReference type="InterPro" id="IPR029020">
    <property type="entry name" value="Ammonium/urea_transptr"/>
</dbReference>
<evidence type="ECO:0000259" key="8">
    <source>
        <dbReference type="Pfam" id="PF01551"/>
    </source>
</evidence>
<accession>A0A0E9LTS6</accession>
<feature type="transmembrane region" description="Helical" evidence="7">
    <location>
        <begin position="617"/>
        <end position="635"/>
    </location>
</feature>
<dbReference type="SUPFAM" id="SSF51261">
    <property type="entry name" value="Duplicated hybrid motif"/>
    <property type="match status" value="1"/>
</dbReference>
<keyword evidence="4 7" id="KW-0812">Transmembrane</keyword>
<sequence length="730" mass="83241">MESLKQSWRILTDGFLNSYAQVFFSDDRKLGWILLFVSFIDVNAGLSGAIAAIVSNLAAQLMGFDTWFTKKGYYGYNSLLVGLGFGLTFNVGPAFFLLLLVAALLTFFFTIAFQGFFFKYGLPYLSIPFLLGIWLVMMASAEFSELGLSTRGIFIHNELFAIGGKGLIDGVSWFDEWISHEWIRTYLFSLGAIFFQYNLLAGLLIAIGILLYSRIAFTLSIYGFMLAWGFYHITGADISVLGYSYIGFNYILTSIAIGGFFIIPSRWSYLWLIWLLPMVIMVTLSLQKLFAFLQLGLYALPFNVVVITFLYVLKIRIKPGHRLIETPVQLFSPEKNLYQLRTNVNRFHSIDYQPIGLPVIGEWTVSQAYDGELTHKGEWAQALDLIILGNNKKQFREGNNVQDYYCYEKPVVAPADGIVADVTDGISDNLIGDSNINKNWGNSIVLKHNDHLFSQVSHLKPGSIKVKKGDHLNKGEIIGWCGNSGRSPFPHLHFQIQETPHIGSKTMNYPLSNYLVEEDGRLTLKTHAIPAIDEKVTAIQNHAMLEQAFHFVPGRKFVFEVEKADDDWLAGRHEWEVKTDEYNNSYIECARSGATAWFYNNGNIHYFINYLGTRKSLLYYFYLAFYKVLTGYYKGLTIEDQLPPNKVYAHFPMFLHDFIAPFWFYLKADFQLSYKQFNDDISASSGIISSVINLSRSRKMHFEAELSEHFITSFSVKIENQQFKAICIES</sequence>
<proteinExistence type="inferred from homology"/>
<gene>
    <name evidence="9" type="ORF">JCM15548_11121</name>
</gene>
<feature type="transmembrane region" description="Helical" evidence="7">
    <location>
        <begin position="240"/>
        <end position="262"/>
    </location>
</feature>
<evidence type="ECO:0000256" key="2">
    <source>
        <dbReference type="ARBA" id="ARBA00005914"/>
    </source>
</evidence>
<feature type="transmembrane region" description="Helical" evidence="7">
    <location>
        <begin position="96"/>
        <end position="118"/>
    </location>
</feature>
<dbReference type="STRING" id="1236989.JCM15548_11121"/>
<feature type="transmembrane region" description="Helical" evidence="7">
    <location>
        <begin position="30"/>
        <end position="53"/>
    </location>
</feature>
<dbReference type="RefSeq" id="WP_062122741.1">
    <property type="nucleotide sequence ID" value="NZ_BAZW01000006.1"/>
</dbReference>
<comment type="subcellular location">
    <subcellularLocation>
        <location evidence="1">Cell membrane</location>
        <topology evidence="1">Multi-pass membrane protein</topology>
    </subcellularLocation>
</comment>
<evidence type="ECO:0000256" key="6">
    <source>
        <dbReference type="ARBA" id="ARBA00023136"/>
    </source>
</evidence>
<keyword evidence="6 7" id="KW-0472">Membrane</keyword>
<dbReference type="Proteomes" id="UP000032900">
    <property type="component" value="Unassembled WGS sequence"/>
</dbReference>
<comment type="similarity">
    <text evidence="2">Belongs to the urea transporter family.</text>
</comment>
<feature type="transmembrane region" description="Helical" evidence="7">
    <location>
        <begin position="647"/>
        <end position="666"/>
    </location>
</feature>
<name>A0A0E9LTS6_9BACT</name>
<dbReference type="InterPro" id="IPR011055">
    <property type="entry name" value="Dup_hybrid_motif"/>
</dbReference>
<dbReference type="CDD" id="cd12797">
    <property type="entry name" value="M23_peptidase"/>
    <property type="match status" value="1"/>
</dbReference>
<reference evidence="9 10" key="1">
    <citation type="journal article" date="2015" name="Microbes Environ.">
        <title>Distribution and evolution of nitrogen fixation genes in the phylum bacteroidetes.</title>
        <authorList>
            <person name="Inoue J."/>
            <person name="Oshima K."/>
            <person name="Suda W."/>
            <person name="Sakamoto M."/>
            <person name="Iino T."/>
            <person name="Noda S."/>
            <person name="Hongoh Y."/>
            <person name="Hattori M."/>
            <person name="Ohkuma M."/>
        </authorList>
    </citation>
    <scope>NUCLEOTIDE SEQUENCE [LARGE SCALE GENOMIC DNA]</scope>
    <source>
        <strain evidence="9">JCM 15548</strain>
    </source>
</reference>
<feature type="transmembrane region" description="Helical" evidence="7">
    <location>
        <begin position="269"/>
        <end position="286"/>
    </location>
</feature>
<evidence type="ECO:0000256" key="1">
    <source>
        <dbReference type="ARBA" id="ARBA00004651"/>
    </source>
</evidence>
<evidence type="ECO:0000256" key="3">
    <source>
        <dbReference type="ARBA" id="ARBA00022475"/>
    </source>
</evidence>
<dbReference type="GO" id="GO:0005886">
    <property type="term" value="C:plasma membrane"/>
    <property type="evidence" value="ECO:0007669"/>
    <property type="project" value="UniProtKB-SubCell"/>
</dbReference>
<dbReference type="PANTHER" id="PTHR10464:SF4">
    <property type="entry name" value="UREA TRANSPORTER"/>
    <property type="match status" value="1"/>
</dbReference>
<evidence type="ECO:0000256" key="4">
    <source>
        <dbReference type="ARBA" id="ARBA00022692"/>
    </source>
</evidence>
<dbReference type="InterPro" id="IPR016047">
    <property type="entry name" value="M23ase_b-sheet_dom"/>
</dbReference>
<keyword evidence="5 7" id="KW-1133">Transmembrane helix</keyword>
<dbReference type="InterPro" id="IPR004937">
    <property type="entry name" value="Urea_transporter"/>
</dbReference>